<protein>
    <recommendedName>
        <fullName evidence="10">C2H2-type domain-containing protein</fullName>
    </recommendedName>
</protein>
<gene>
    <name evidence="8" type="ORF">BCR39DRAFT_537986</name>
</gene>
<dbReference type="Pfam" id="PF07985">
    <property type="entry name" value="SRR1"/>
    <property type="match status" value="1"/>
</dbReference>
<feature type="compositionally biased region" description="Low complexity" evidence="5">
    <location>
        <begin position="461"/>
        <end position="471"/>
    </location>
</feature>
<dbReference type="GO" id="GO:0008270">
    <property type="term" value="F:zinc ion binding"/>
    <property type="evidence" value="ECO:0007669"/>
    <property type="project" value="UniProtKB-KW"/>
</dbReference>
<feature type="domain" description="C2H2-type" evidence="7">
    <location>
        <begin position="359"/>
        <end position="383"/>
    </location>
</feature>
<dbReference type="InterPro" id="IPR022755">
    <property type="entry name" value="Znf_C2H2_jaz"/>
</dbReference>
<dbReference type="SMART" id="SM00451">
    <property type="entry name" value="ZnF_U1"/>
    <property type="match status" value="1"/>
</dbReference>
<reference evidence="8 9" key="1">
    <citation type="submission" date="2016-07" db="EMBL/GenBank/DDBJ databases">
        <title>Pervasive Adenine N6-methylation of Active Genes in Fungi.</title>
        <authorList>
            <consortium name="DOE Joint Genome Institute"/>
            <person name="Mondo S.J."/>
            <person name="Dannebaum R.O."/>
            <person name="Kuo R.C."/>
            <person name="Labutti K."/>
            <person name="Haridas S."/>
            <person name="Kuo A."/>
            <person name="Salamov A."/>
            <person name="Ahrendt S.R."/>
            <person name="Lipzen A."/>
            <person name="Sullivan W."/>
            <person name="Andreopoulos W.B."/>
            <person name="Clum A."/>
            <person name="Lindquist E."/>
            <person name="Daum C."/>
            <person name="Ramamoorthy G.K."/>
            <person name="Gryganskyi A."/>
            <person name="Culley D."/>
            <person name="Magnuson J.K."/>
            <person name="James T.Y."/>
            <person name="O'Malley M.A."/>
            <person name="Stajich J.E."/>
            <person name="Spatafora J.W."/>
            <person name="Visel A."/>
            <person name="Grigoriev I.V."/>
        </authorList>
    </citation>
    <scope>NUCLEOTIDE SEQUENCE [LARGE SCALE GENOMIC DNA]</scope>
    <source>
        <strain evidence="8 9">68-887.2</strain>
    </source>
</reference>
<dbReference type="Pfam" id="PF00226">
    <property type="entry name" value="DnaJ"/>
    <property type="match status" value="1"/>
</dbReference>
<feature type="compositionally biased region" description="Basic and acidic residues" evidence="5">
    <location>
        <begin position="558"/>
        <end position="567"/>
    </location>
</feature>
<evidence type="ECO:0000313" key="8">
    <source>
        <dbReference type="EMBL" id="ORY27689.1"/>
    </source>
</evidence>
<evidence type="ECO:0000313" key="9">
    <source>
        <dbReference type="Proteomes" id="UP000193986"/>
    </source>
</evidence>
<feature type="compositionally biased region" description="Basic residues" evidence="5">
    <location>
        <begin position="542"/>
        <end position="557"/>
    </location>
</feature>
<dbReference type="PROSITE" id="PS50076">
    <property type="entry name" value="DNAJ_2"/>
    <property type="match status" value="1"/>
</dbReference>
<dbReference type="InterPro" id="IPR051964">
    <property type="entry name" value="Chaperone_stress_response"/>
</dbReference>
<dbReference type="SMART" id="SM00271">
    <property type="entry name" value="DnaJ"/>
    <property type="match status" value="1"/>
</dbReference>
<feature type="region of interest" description="Disordered" evidence="5">
    <location>
        <begin position="274"/>
        <end position="350"/>
    </location>
</feature>
<feature type="compositionally biased region" description="Basic and acidic residues" evidence="5">
    <location>
        <begin position="501"/>
        <end position="523"/>
    </location>
</feature>
<feature type="compositionally biased region" description="Acidic residues" evidence="5">
    <location>
        <begin position="332"/>
        <end position="343"/>
    </location>
</feature>
<dbReference type="GO" id="GO:0005737">
    <property type="term" value="C:cytoplasm"/>
    <property type="evidence" value="ECO:0007669"/>
    <property type="project" value="TreeGrafter"/>
</dbReference>
<dbReference type="InterPro" id="IPR036236">
    <property type="entry name" value="Znf_C2H2_sf"/>
</dbReference>
<accession>A0A1Y2AYN9</accession>
<dbReference type="PANTHER" id="PTHR44029:SF1">
    <property type="entry name" value="DNAJ HOMOLOG SUBFAMILY C MEMBER 21"/>
    <property type="match status" value="1"/>
</dbReference>
<dbReference type="PROSITE" id="PS50157">
    <property type="entry name" value="ZINC_FINGER_C2H2_2"/>
    <property type="match status" value="1"/>
</dbReference>
<dbReference type="InterPro" id="IPR018253">
    <property type="entry name" value="DnaJ_domain_CS"/>
</dbReference>
<dbReference type="SUPFAM" id="SSF57667">
    <property type="entry name" value="beta-beta-alpha zinc fingers"/>
    <property type="match status" value="1"/>
</dbReference>
<evidence type="ECO:0000256" key="3">
    <source>
        <dbReference type="ARBA" id="ARBA00022833"/>
    </source>
</evidence>
<evidence type="ECO:0000256" key="4">
    <source>
        <dbReference type="PROSITE-ProRule" id="PRU00042"/>
    </source>
</evidence>
<feature type="region of interest" description="Disordered" evidence="5">
    <location>
        <begin position="399"/>
        <end position="567"/>
    </location>
</feature>
<keyword evidence="1" id="KW-0479">Metal-binding</keyword>
<dbReference type="InterPro" id="IPR036869">
    <property type="entry name" value="J_dom_sf"/>
</dbReference>
<keyword evidence="9" id="KW-1185">Reference proteome</keyword>
<dbReference type="SUPFAM" id="SSF46565">
    <property type="entry name" value="Chaperone J-domain"/>
    <property type="match status" value="1"/>
</dbReference>
<dbReference type="Proteomes" id="UP000193986">
    <property type="component" value="Unassembled WGS sequence"/>
</dbReference>
<dbReference type="STRING" id="71784.A0A1Y2AYN9"/>
<dbReference type="GO" id="GO:0003676">
    <property type="term" value="F:nucleic acid binding"/>
    <property type="evidence" value="ECO:0007669"/>
    <property type="project" value="InterPro"/>
</dbReference>
<feature type="compositionally biased region" description="Basic residues" evidence="5">
    <location>
        <begin position="491"/>
        <end position="500"/>
    </location>
</feature>
<keyword evidence="2 4" id="KW-0863">Zinc-finger</keyword>
<organism evidence="8 9">
    <name type="scientific">Naematelia encephala</name>
    <dbReference type="NCBI Taxonomy" id="71784"/>
    <lineage>
        <taxon>Eukaryota</taxon>
        <taxon>Fungi</taxon>
        <taxon>Dikarya</taxon>
        <taxon>Basidiomycota</taxon>
        <taxon>Agaricomycotina</taxon>
        <taxon>Tremellomycetes</taxon>
        <taxon>Tremellales</taxon>
        <taxon>Naemateliaceae</taxon>
        <taxon>Naematelia</taxon>
    </lineage>
</organism>
<feature type="compositionally biased region" description="Basic and acidic residues" evidence="5">
    <location>
        <begin position="97"/>
        <end position="112"/>
    </location>
</feature>
<dbReference type="EMBL" id="MCFC01000037">
    <property type="protein sequence ID" value="ORY27689.1"/>
    <property type="molecule type" value="Genomic_DNA"/>
</dbReference>
<evidence type="ECO:0000256" key="2">
    <source>
        <dbReference type="ARBA" id="ARBA00022771"/>
    </source>
</evidence>
<dbReference type="PROSITE" id="PS00028">
    <property type="entry name" value="ZINC_FINGER_C2H2_1"/>
    <property type="match status" value="1"/>
</dbReference>
<evidence type="ECO:0000256" key="5">
    <source>
        <dbReference type="SAM" id="MobiDB-lite"/>
    </source>
</evidence>
<feature type="compositionally biased region" description="Basic and acidic residues" evidence="5">
    <location>
        <begin position="304"/>
        <end position="331"/>
    </location>
</feature>
<dbReference type="AlphaFoldDB" id="A0A1Y2AYN9"/>
<dbReference type="InterPro" id="IPR001623">
    <property type="entry name" value="DnaJ_domain"/>
</dbReference>
<feature type="compositionally biased region" description="Low complexity" evidence="5">
    <location>
        <begin position="286"/>
        <end position="297"/>
    </location>
</feature>
<dbReference type="PRINTS" id="PR00625">
    <property type="entry name" value="JDOMAIN"/>
</dbReference>
<evidence type="ECO:0008006" key="10">
    <source>
        <dbReference type="Google" id="ProtNLM"/>
    </source>
</evidence>
<dbReference type="Gene3D" id="1.10.287.110">
    <property type="entry name" value="DnaJ domain"/>
    <property type="match status" value="1"/>
</dbReference>
<feature type="domain" description="J" evidence="6">
    <location>
        <begin position="19"/>
        <end position="85"/>
    </location>
</feature>
<name>A0A1Y2AYN9_9TREE</name>
<dbReference type="InterPro" id="IPR012942">
    <property type="entry name" value="SRR1-like"/>
</dbReference>
<sequence length="841" mass="94647">MGNDQSRSSSDVVEAAPISYYELLQVEVDATDEEIKRSYRKLALVHHPDKNPHRIEEATKYFADLQQAYEILSDPNERAFYDSHRNAPIATTDDDLYDHVRAGDRGRQDPKSKLNKRKPGDPGVKLEQLMRFFDPKLTRRMDDYNEGFYSVYRSLFALLASDEELHTPEGFHPLVYPGFGESTTPYAAPQGMTRTERESQTWAKDFYLVWKEFATEKRFDWVKKYDPDRADDRGMRRLMEKENKKIRDEYRRDYNDAVKNLVSFLQKRDPRYKAHLSKTAQAKRSQTGTPTPPVQQQLSAADIEAAKKREDERMKAAADYEEQEWQRIKEDSSDEEEEEDEQGDGTGVRIADENGIEAFECVACSKVFMSEASWANHERSKKHKQAVWRLRKEMQEEDADLGLDEASDVEDDAEAELAADLDGIQLNDDDDLHLSRSKKKKKKQKMALTPSTPLDPPSLSPPLASSPLQGGPPDGGSEVGSGERTSELSKRDKRRAKEAKKKAEEEANKAAAKEARKLAKKQPDGPAQQDVKPPRENGFVQPKKKGQGGKPGPGKKVKGQDKGKIPPEEMWSEDKVAKALESVNEKRTKMQEKWGGEEWTELVSRVKPALVPLASGSGGLAVLCLGLGKPFDDRTAQIQLAFLLELASSLGAPNSEIEAFDPVWDEGDRKVLSAFGIKLIEENLFGKYTLSPDRPYLLYLPHCGRSLYESILTANYTPALAGPPGRLLLGNDLAEYLPGFARPTEGVDAAGGTVDDEFLKPKKKRKGKGQGDTPTKDTVLRRLVPHMEHLSLSIMPETNLPGFARAFLSLSFQWLTPEKAALVDWESVLPEVEWPEDDEVR</sequence>
<dbReference type="PANTHER" id="PTHR44029">
    <property type="entry name" value="DNAJ HOMOLOG SUBFAMILY C MEMBER 21"/>
    <property type="match status" value="1"/>
</dbReference>
<feature type="region of interest" description="Disordered" evidence="5">
    <location>
        <begin position="92"/>
        <end position="123"/>
    </location>
</feature>
<dbReference type="PROSITE" id="PS00636">
    <property type="entry name" value="DNAJ_1"/>
    <property type="match status" value="1"/>
</dbReference>
<proteinExistence type="predicted"/>
<comment type="caution">
    <text evidence="8">The sequence shown here is derived from an EMBL/GenBank/DDBJ whole genome shotgun (WGS) entry which is preliminary data.</text>
</comment>
<dbReference type="Pfam" id="PF12171">
    <property type="entry name" value="zf-C2H2_jaz"/>
    <property type="match status" value="1"/>
</dbReference>
<dbReference type="Pfam" id="PF21884">
    <property type="entry name" value="ZUO1-like_ZHD"/>
    <property type="match status" value="1"/>
</dbReference>
<evidence type="ECO:0000256" key="1">
    <source>
        <dbReference type="ARBA" id="ARBA00022723"/>
    </source>
</evidence>
<evidence type="ECO:0000259" key="7">
    <source>
        <dbReference type="PROSITE" id="PS50157"/>
    </source>
</evidence>
<keyword evidence="3" id="KW-0862">Zinc</keyword>
<dbReference type="Gene3D" id="3.30.160.60">
    <property type="entry name" value="Classic Zinc Finger"/>
    <property type="match status" value="1"/>
</dbReference>
<dbReference type="InParanoid" id="A0A1Y2AYN9"/>
<feature type="compositionally biased region" description="Basic residues" evidence="5">
    <location>
        <begin position="435"/>
        <end position="445"/>
    </location>
</feature>
<dbReference type="OrthoDB" id="5894at2759"/>
<dbReference type="InterPro" id="IPR013087">
    <property type="entry name" value="Znf_C2H2_type"/>
</dbReference>
<evidence type="ECO:0000259" key="6">
    <source>
        <dbReference type="PROSITE" id="PS50076"/>
    </source>
</evidence>
<dbReference type="InterPro" id="IPR054076">
    <property type="entry name" value="ZUO1-like_ZHD"/>
</dbReference>
<feature type="compositionally biased region" description="Acidic residues" evidence="5">
    <location>
        <begin position="399"/>
        <end position="419"/>
    </location>
</feature>
<dbReference type="InterPro" id="IPR003604">
    <property type="entry name" value="Matrin/U1-like-C_Znf_C2H2"/>
</dbReference>
<dbReference type="CDD" id="cd06257">
    <property type="entry name" value="DnaJ"/>
    <property type="match status" value="1"/>
</dbReference>